<evidence type="ECO:0008006" key="2">
    <source>
        <dbReference type="Google" id="ProtNLM"/>
    </source>
</evidence>
<name>A0A382TIH5_9ZZZZ</name>
<gene>
    <name evidence="1" type="ORF">METZ01_LOCUS374627</name>
</gene>
<reference evidence="1" key="1">
    <citation type="submission" date="2018-05" db="EMBL/GenBank/DDBJ databases">
        <authorList>
            <person name="Lanie J.A."/>
            <person name="Ng W.-L."/>
            <person name="Kazmierczak K.M."/>
            <person name="Andrzejewski T.M."/>
            <person name="Davidsen T.M."/>
            <person name="Wayne K.J."/>
            <person name="Tettelin H."/>
            <person name="Glass J.I."/>
            <person name="Rusch D."/>
            <person name="Podicherti R."/>
            <person name="Tsui H.-C.T."/>
            <person name="Winkler M.E."/>
        </authorList>
    </citation>
    <scope>NUCLEOTIDE SEQUENCE</scope>
</reference>
<evidence type="ECO:0000313" key="1">
    <source>
        <dbReference type="EMBL" id="SVD21773.1"/>
    </source>
</evidence>
<sequence>MTEQPFNELIPEGVIGFPITPFHADYALNIEGFRSNLEVMLQEPFTTFVAASGTGEMYSLARDEYLAAVKAAVEVAAAKMPVIAGVGYGSRIAVTMT</sequence>
<organism evidence="1">
    <name type="scientific">marine metagenome</name>
    <dbReference type="NCBI Taxonomy" id="408172"/>
    <lineage>
        <taxon>unclassified sequences</taxon>
        <taxon>metagenomes</taxon>
        <taxon>ecological metagenomes</taxon>
    </lineage>
</organism>
<dbReference type="Pfam" id="PF00701">
    <property type="entry name" value="DHDPS"/>
    <property type="match status" value="1"/>
</dbReference>
<accession>A0A382TIH5</accession>
<dbReference type="EMBL" id="UINC01136792">
    <property type="protein sequence ID" value="SVD21773.1"/>
    <property type="molecule type" value="Genomic_DNA"/>
</dbReference>
<dbReference type="AlphaFoldDB" id="A0A382TIH5"/>
<protein>
    <recommendedName>
        <fullName evidence="2">Dihydrodipicolinate synthase family protein</fullName>
    </recommendedName>
</protein>
<dbReference type="SUPFAM" id="SSF51569">
    <property type="entry name" value="Aldolase"/>
    <property type="match status" value="1"/>
</dbReference>
<dbReference type="Gene3D" id="3.20.20.70">
    <property type="entry name" value="Aldolase class I"/>
    <property type="match status" value="1"/>
</dbReference>
<dbReference type="GO" id="GO:0016829">
    <property type="term" value="F:lyase activity"/>
    <property type="evidence" value="ECO:0007669"/>
    <property type="project" value="InterPro"/>
</dbReference>
<feature type="non-terminal residue" evidence="1">
    <location>
        <position position="97"/>
    </location>
</feature>
<proteinExistence type="predicted"/>
<dbReference type="InterPro" id="IPR002220">
    <property type="entry name" value="DapA-like"/>
</dbReference>
<dbReference type="InterPro" id="IPR013785">
    <property type="entry name" value="Aldolase_TIM"/>
</dbReference>